<dbReference type="Pfam" id="PF00082">
    <property type="entry name" value="Peptidase_S8"/>
    <property type="match status" value="1"/>
</dbReference>
<name>A0A4R6S8B0_LABRH</name>
<reference evidence="3 4" key="1">
    <citation type="submission" date="2019-03" db="EMBL/GenBank/DDBJ databases">
        <title>Genomic Encyclopedia of Type Strains, Phase IV (KMG-IV): sequencing the most valuable type-strain genomes for metagenomic binning, comparative biology and taxonomic classification.</title>
        <authorList>
            <person name="Goeker M."/>
        </authorList>
    </citation>
    <scope>NUCLEOTIDE SEQUENCE [LARGE SCALE GENOMIC DNA]</scope>
    <source>
        <strain evidence="3 4">DSM 45361</strain>
    </source>
</reference>
<dbReference type="InterPro" id="IPR036852">
    <property type="entry name" value="Peptidase_S8/S53_dom_sf"/>
</dbReference>
<dbReference type="Gene3D" id="3.40.50.200">
    <property type="entry name" value="Peptidase S8/S53 domain"/>
    <property type="match status" value="1"/>
</dbReference>
<dbReference type="OrthoDB" id="151889at2"/>
<comment type="caution">
    <text evidence="3">The sequence shown here is derived from an EMBL/GenBank/DDBJ whole genome shotgun (WGS) entry which is preliminary data.</text>
</comment>
<dbReference type="EMBL" id="SNXZ01000005">
    <property type="protein sequence ID" value="TDP95086.1"/>
    <property type="molecule type" value="Genomic_DNA"/>
</dbReference>
<feature type="domain" description="Peptidase S53" evidence="2">
    <location>
        <begin position="67"/>
        <end position="391"/>
    </location>
</feature>
<dbReference type="PROSITE" id="PS51695">
    <property type="entry name" value="SEDOLISIN"/>
    <property type="match status" value="1"/>
</dbReference>
<evidence type="ECO:0000259" key="2">
    <source>
        <dbReference type="PROSITE" id="PS51695"/>
    </source>
</evidence>
<sequence>MNRLIAAIPALVTLATMAVPAAATPEPSTAHAVCGAAQPGHVRCYAQVRGDVHGTHGVRPLAAPPQGYGPADLRDAYDLPETGAAHQTIAIVDMGDDPSAEADLAVYRQTYGLPPCTTENGCFKKVNQRGDASPLPQDWGWGPEISLDLDMASAACPSCSILLVEADDPGLANAAEAENTAVALGADVVSNSYGIDESNGLDKFAAAYKHPGVAIVASSGDSGYGIPSFPAVLDSVVGVGGTSLTKADNARGWTESAWNRASSGCSAWFAKPAWQHDENCPGRMVADVAAVADPNTGPAVYDSYDGYGWTVIGGTSASAPYLSGVIALAGHAERFGDASSLYTAVSGLNDVTAGSNARYTDCGGDYQCTSGPGYDGPTGMGTPAGLAAFGG</sequence>
<keyword evidence="4" id="KW-1185">Reference proteome</keyword>
<dbReference type="InterPro" id="IPR000209">
    <property type="entry name" value="Peptidase_S8/S53_dom"/>
</dbReference>
<dbReference type="GO" id="GO:0004252">
    <property type="term" value="F:serine-type endopeptidase activity"/>
    <property type="evidence" value="ECO:0007669"/>
    <property type="project" value="InterPro"/>
</dbReference>
<dbReference type="RefSeq" id="WP_133852467.1">
    <property type="nucleotide sequence ID" value="NZ_SNXZ01000005.1"/>
</dbReference>
<gene>
    <name evidence="3" type="ORF">EV186_105318</name>
</gene>
<dbReference type="PANTHER" id="PTHR14218">
    <property type="entry name" value="PROTEASE S8 TRIPEPTIDYL PEPTIDASE I CLN2"/>
    <property type="match status" value="1"/>
</dbReference>
<feature type="chain" id="PRO_5038951616" evidence="1">
    <location>
        <begin position="22"/>
        <end position="391"/>
    </location>
</feature>
<dbReference type="Proteomes" id="UP000295444">
    <property type="component" value="Unassembled WGS sequence"/>
</dbReference>
<dbReference type="CDD" id="cd04056">
    <property type="entry name" value="Peptidases_S53"/>
    <property type="match status" value="1"/>
</dbReference>
<dbReference type="PANTHER" id="PTHR14218:SF15">
    <property type="entry name" value="TRIPEPTIDYL-PEPTIDASE 1"/>
    <property type="match status" value="1"/>
</dbReference>
<dbReference type="AlphaFoldDB" id="A0A4R6S8B0"/>
<dbReference type="GO" id="GO:0008240">
    <property type="term" value="F:tripeptidyl-peptidase activity"/>
    <property type="evidence" value="ECO:0007669"/>
    <property type="project" value="TreeGrafter"/>
</dbReference>
<protein>
    <submittedName>
        <fullName evidence="3">Subtilase family protein</fullName>
    </submittedName>
</protein>
<dbReference type="GO" id="GO:0006508">
    <property type="term" value="P:proteolysis"/>
    <property type="evidence" value="ECO:0007669"/>
    <property type="project" value="InterPro"/>
</dbReference>
<evidence type="ECO:0000256" key="1">
    <source>
        <dbReference type="SAM" id="SignalP"/>
    </source>
</evidence>
<proteinExistence type="predicted"/>
<keyword evidence="1" id="KW-0732">Signal</keyword>
<evidence type="ECO:0000313" key="4">
    <source>
        <dbReference type="Proteomes" id="UP000295444"/>
    </source>
</evidence>
<feature type="signal peptide" evidence="1">
    <location>
        <begin position="1"/>
        <end position="21"/>
    </location>
</feature>
<dbReference type="SUPFAM" id="SSF52743">
    <property type="entry name" value="Subtilisin-like"/>
    <property type="match status" value="1"/>
</dbReference>
<accession>A0A4R6S8B0</accession>
<dbReference type="InterPro" id="IPR050819">
    <property type="entry name" value="Tripeptidyl-peptidase_I"/>
</dbReference>
<evidence type="ECO:0000313" key="3">
    <source>
        <dbReference type="EMBL" id="TDP95086.1"/>
    </source>
</evidence>
<organism evidence="3 4">
    <name type="scientific">Labedaea rhizosphaerae</name>
    <dbReference type="NCBI Taxonomy" id="598644"/>
    <lineage>
        <taxon>Bacteria</taxon>
        <taxon>Bacillati</taxon>
        <taxon>Actinomycetota</taxon>
        <taxon>Actinomycetes</taxon>
        <taxon>Pseudonocardiales</taxon>
        <taxon>Pseudonocardiaceae</taxon>
        <taxon>Labedaea</taxon>
    </lineage>
</organism>
<dbReference type="InterPro" id="IPR030400">
    <property type="entry name" value="Sedolisin_dom"/>
</dbReference>